<comment type="caution">
    <text evidence="1">The sequence shown here is derived from an EMBL/GenBank/DDBJ whole genome shotgun (WGS) entry which is preliminary data.</text>
</comment>
<gene>
    <name evidence="1" type="ORF">Ahy_B05g075826</name>
</gene>
<keyword evidence="2" id="KW-1185">Reference proteome</keyword>
<dbReference type="Proteomes" id="UP000289738">
    <property type="component" value="Chromosome B05"/>
</dbReference>
<dbReference type="EMBL" id="SDMP01000015">
    <property type="protein sequence ID" value="RYR08247.1"/>
    <property type="molecule type" value="Genomic_DNA"/>
</dbReference>
<dbReference type="AlphaFoldDB" id="A0A444Z232"/>
<name>A0A444Z232_ARAHY</name>
<reference evidence="1 2" key="1">
    <citation type="submission" date="2019-01" db="EMBL/GenBank/DDBJ databases">
        <title>Sequencing of cultivated peanut Arachis hypogaea provides insights into genome evolution and oil improvement.</title>
        <authorList>
            <person name="Chen X."/>
        </authorList>
    </citation>
    <scope>NUCLEOTIDE SEQUENCE [LARGE SCALE GENOMIC DNA]</scope>
    <source>
        <strain evidence="2">cv. Fuhuasheng</strain>
        <tissue evidence="1">Leaves</tissue>
    </source>
</reference>
<proteinExistence type="predicted"/>
<sequence>MKERSTKKVKTCEEVDLNKPSDYMNIVADVESETKATYKISLFNSPGMVPEEESMNMDNIDEESPDLKDRWYKDTDKDDLEDRPFDPCPTIPVSKEEFEDWCKRWQNALIIKVLGKRVGLVFLEQCLQRDLVKKGRLLTCTFGGTLDDCQTLFIVQRWRPFFLKSENHVRKIAVWVRIPNLPIELYNHHFLWQVRSAIGHMLKIDHTTSIHSRGRFARICVDIDLAKKLVPYISVLGSELNIKCEGLYQIYFSCS</sequence>
<dbReference type="PANTHER" id="PTHR31286:SF99">
    <property type="entry name" value="DUF4283 DOMAIN-CONTAINING PROTEIN"/>
    <property type="match status" value="1"/>
</dbReference>
<dbReference type="STRING" id="3818.A0A444Z232"/>
<dbReference type="InterPro" id="IPR040256">
    <property type="entry name" value="At4g02000-like"/>
</dbReference>
<dbReference type="PANTHER" id="PTHR31286">
    <property type="entry name" value="GLYCINE-RICH CELL WALL STRUCTURAL PROTEIN 1.8-LIKE"/>
    <property type="match status" value="1"/>
</dbReference>
<accession>A0A444Z232</accession>
<evidence type="ECO:0000313" key="1">
    <source>
        <dbReference type="EMBL" id="RYR08247.1"/>
    </source>
</evidence>
<protein>
    <submittedName>
        <fullName evidence="1">Uncharacterized protein</fullName>
    </submittedName>
</protein>
<evidence type="ECO:0000313" key="2">
    <source>
        <dbReference type="Proteomes" id="UP000289738"/>
    </source>
</evidence>
<organism evidence="1 2">
    <name type="scientific">Arachis hypogaea</name>
    <name type="common">Peanut</name>
    <dbReference type="NCBI Taxonomy" id="3818"/>
    <lineage>
        <taxon>Eukaryota</taxon>
        <taxon>Viridiplantae</taxon>
        <taxon>Streptophyta</taxon>
        <taxon>Embryophyta</taxon>
        <taxon>Tracheophyta</taxon>
        <taxon>Spermatophyta</taxon>
        <taxon>Magnoliopsida</taxon>
        <taxon>eudicotyledons</taxon>
        <taxon>Gunneridae</taxon>
        <taxon>Pentapetalae</taxon>
        <taxon>rosids</taxon>
        <taxon>fabids</taxon>
        <taxon>Fabales</taxon>
        <taxon>Fabaceae</taxon>
        <taxon>Papilionoideae</taxon>
        <taxon>50 kb inversion clade</taxon>
        <taxon>dalbergioids sensu lato</taxon>
        <taxon>Dalbergieae</taxon>
        <taxon>Pterocarpus clade</taxon>
        <taxon>Arachis</taxon>
    </lineage>
</organism>